<feature type="coiled-coil region" evidence="10">
    <location>
        <begin position="1153"/>
        <end position="1187"/>
    </location>
</feature>
<dbReference type="PANTHER" id="PTHR14885">
    <property type="entry name" value="CILIA- AND FLAGELLA-ASSOCIATED PROTEIN 43-RELATED"/>
    <property type="match status" value="1"/>
</dbReference>
<sequence>MIDKSHFSLLWNKSYNGSQLKVLDFETYCYISDKNVIISGDWPPFHFPGTGISAFTVHQKEKLIALSDKCLHPKIYIYRFPLFQKVSEFEGGGKLECQALLFSPSDYLVSISGLPDYELNLWNYHEGLKLCTMELPQCNITSISFNPSNWQNLCVTYSDIIYIYRIMKSNDYFEMVLKAIDCPPRSKTVKFKYKENEQLQHPGLEIPLPAVACITGKEAYKLHQKLENIPHVHPVSQSWQSDSAVFIGCEHGHLLKISEDTSEVTIIFNPEEDDPHSSLTELEYDGGWDFSMDIIFFHKNNLFTAGKNGYLCMFDVSKNDAIKLVTFYKIESPVTSMVYNSQDKLLLGTSGGDIQTHDIDKIDNIEKLEDESSSEFVDMRPVYPGTTVAVSARQNGLIEFWEMKTGKKLSTIDLENEVSSMNSHPSCNVVIVGLRTGRLCVLDVTETAAPRLIYTKALCSYSLTCLHYDQQAQYLFVLCDNKIIFILDAGIKTRYKIYGFVEMPNLLLSIVTESAAGVKVYVSAASDYVEQETEFNKLIFFYLEPNFKDKFQDKYQSSMSIFDNDKLFMNVLLLTYPGRGLVAINEHIYTTFKKSQELAQIIYKFDAESERGIGWEISKRFPFHQFSACCLCTSFDEKWLLMAGEDGSIHAFLWADLSKIQLTSVTHDHHNKGVKTIVLSWDCQFLLVTAYDGTASCYKINHEHKLLTKHQSRVTKEFHQTTINMKPHLAKKESKACMKLHSIGVPGPEMNLTENTPITWLDTQRKIALDEKEREISEEKQKIKDAVSKIRQTVQDMLKANDNRPDIEKLEQYEFDLDVEEQVRLQADGEAAIQKIYENTEYENLTKLFVKEKIKEECYDKMFVKGRSLKAFLIPLEVENFPLIERSKEELELLQRVENKRKVEKIVDMFNQEIFELISRASGSQSVDMLGSIESIQDEDREDSNIDNQDQIHYQVAEDKPKTIESRAEEMQMSTAIAGSFGSAYGGESAYLYNQLELHSRDQKISQIILLQGIIYKIKETFNKEFDELYNRKEIEIGKIKERNKRVSVIIADLQLGEEVLVPKFTVAEKPELAFVVDDSEVTIERYLTAEEKKAIEEAKRIEEERIRLERADNSHERGIMDMMGGVLEIRKEDELKKDIPMPVVGPNEEEWTEDEVKMMKEYERKVKELNEEREKYRKGLESELKKLRGIIQEIMVAFDELVNALFQKHTQVLIAVYQEELKLNRIKMNLMLEDEFAVYEKHLIWERNSMRTHVDNIVQHVQDSEKRMADYRVKYEQLLLEDRQLDKGFRNEFLGVAVVFLETLYKLFRKRPRAYKFKTPDTMPSGDIVMQSIYHQRKIVIAQQGNASIAAALKEFDNDSQQPEGLDQNTWVKLCELRRNKLKKEEEIMKSILTFAEMGDFHQHKIEQLEKSHAEMDEIEMKIKKLKRDKQQFHIDIDIQLLIKQGQVELEHDALIHNSQGAVLIHRSIIEELNTKIKELGEQKISSMVESKNFKKQIFHKEWEHRKMMMMMEDLKQKMNIVKFMKVTREVQKYLEEENYNVYNAQQTDRLEKLLVGVQTIHEKKQSKIEDDINKLKMNIKAKKKENEKLAKQIKIINVQVNDRRHIANVCQETPGTYERVKYFNICHRKKLISRAKKQAAELTTLRQEVERLRRRTFPALI</sequence>
<reference evidence="12" key="1">
    <citation type="submission" date="2025-08" db="UniProtKB">
        <authorList>
            <consortium name="RefSeq"/>
        </authorList>
    </citation>
    <scope>IDENTIFICATION</scope>
</reference>
<dbReference type="Pfam" id="PF25828">
    <property type="entry name" value="CC_Cfap43"/>
    <property type="match status" value="1"/>
</dbReference>
<dbReference type="GO" id="GO:0005930">
    <property type="term" value="C:axoneme"/>
    <property type="evidence" value="ECO:0007669"/>
    <property type="project" value="UniProtKB-SubCell"/>
</dbReference>
<dbReference type="PANTHER" id="PTHR14885:SF1">
    <property type="entry name" value="CILIA- AND FLAGELLA-ASSOCIATED PROTEIN 43"/>
    <property type="match status" value="1"/>
</dbReference>
<dbReference type="KEGG" id="osn:115219339"/>
<dbReference type="InterPro" id="IPR001680">
    <property type="entry name" value="WD40_rpt"/>
</dbReference>
<dbReference type="GO" id="GO:0060271">
    <property type="term" value="P:cilium assembly"/>
    <property type="evidence" value="ECO:0007669"/>
    <property type="project" value="TreeGrafter"/>
</dbReference>
<evidence type="ECO:0000256" key="1">
    <source>
        <dbReference type="ARBA" id="ARBA00004430"/>
    </source>
</evidence>
<comment type="similarity">
    <text evidence="8">Belongs to the CFAP43 family.</text>
</comment>
<evidence type="ECO:0000256" key="10">
    <source>
        <dbReference type="SAM" id="Coils"/>
    </source>
</evidence>
<evidence type="ECO:0000256" key="5">
    <source>
        <dbReference type="ARBA" id="ARBA00023054"/>
    </source>
</evidence>
<evidence type="ECO:0000256" key="2">
    <source>
        <dbReference type="ARBA" id="ARBA00022490"/>
    </source>
</evidence>
<protein>
    <recommendedName>
        <fullName evidence="9">Cilia- and flagella-associated protein 43</fullName>
    </recommendedName>
</protein>
<keyword evidence="3" id="KW-0853">WD repeat</keyword>
<keyword evidence="7" id="KW-0966">Cell projection</keyword>
<dbReference type="InterPro" id="IPR015943">
    <property type="entry name" value="WD40/YVTN_repeat-like_dom_sf"/>
</dbReference>
<evidence type="ECO:0000256" key="3">
    <source>
        <dbReference type="ARBA" id="ARBA00022574"/>
    </source>
</evidence>
<dbReference type="RefSeq" id="XP_036364894.1">
    <property type="nucleotide sequence ID" value="XM_036509001.1"/>
</dbReference>
<evidence type="ECO:0000256" key="4">
    <source>
        <dbReference type="ARBA" id="ARBA00022737"/>
    </source>
</evidence>
<feature type="coiled-coil region" evidence="10">
    <location>
        <begin position="1410"/>
        <end position="1437"/>
    </location>
</feature>
<feature type="coiled-coil region" evidence="10">
    <location>
        <begin position="1630"/>
        <end position="1657"/>
    </location>
</feature>
<evidence type="ECO:0000256" key="9">
    <source>
        <dbReference type="ARBA" id="ARBA00023662"/>
    </source>
</evidence>
<dbReference type="SMART" id="SM00320">
    <property type="entry name" value="WD40"/>
    <property type="match status" value="7"/>
</dbReference>
<dbReference type="InterPro" id="IPR036322">
    <property type="entry name" value="WD40_repeat_dom_sf"/>
</dbReference>
<evidence type="ECO:0000256" key="6">
    <source>
        <dbReference type="ARBA" id="ARBA00023212"/>
    </source>
</evidence>
<evidence type="ECO:0000256" key="8">
    <source>
        <dbReference type="ARBA" id="ARBA00023605"/>
    </source>
</evidence>
<keyword evidence="2" id="KW-0963">Cytoplasm</keyword>
<organism evidence="11 12">
    <name type="scientific">Octopus sinensis</name>
    <name type="common">East Asian common octopus</name>
    <dbReference type="NCBI Taxonomy" id="2607531"/>
    <lineage>
        <taxon>Eukaryota</taxon>
        <taxon>Metazoa</taxon>
        <taxon>Spiralia</taxon>
        <taxon>Lophotrochozoa</taxon>
        <taxon>Mollusca</taxon>
        <taxon>Cephalopoda</taxon>
        <taxon>Coleoidea</taxon>
        <taxon>Octopodiformes</taxon>
        <taxon>Octopoda</taxon>
        <taxon>Incirrata</taxon>
        <taxon>Octopodidae</taxon>
        <taxon>Octopus</taxon>
    </lineage>
</organism>
<keyword evidence="11" id="KW-1185">Reference proteome</keyword>
<dbReference type="GO" id="GO:0003341">
    <property type="term" value="P:cilium movement"/>
    <property type="evidence" value="ECO:0007669"/>
    <property type="project" value="UniProtKB-ARBA"/>
</dbReference>
<keyword evidence="4" id="KW-0677">Repeat</keyword>
<keyword evidence="6" id="KW-0206">Cytoskeleton</keyword>
<keyword evidence="5 10" id="KW-0175">Coiled coil</keyword>
<evidence type="ECO:0000313" key="12">
    <source>
        <dbReference type="RefSeq" id="XP_036364894.1"/>
    </source>
</evidence>
<accession>A0A7E6FAX3</accession>
<comment type="subcellular location">
    <subcellularLocation>
        <location evidence="1">Cytoplasm</location>
        <location evidence="1">Cytoskeleton</location>
        <location evidence="1">Cilium axoneme</location>
    </subcellularLocation>
</comment>
<feature type="coiled-coil region" evidence="10">
    <location>
        <begin position="1567"/>
        <end position="1601"/>
    </location>
</feature>
<name>A0A7E6FAX3_9MOLL</name>
<dbReference type="Gene3D" id="2.130.10.10">
    <property type="entry name" value="YVTN repeat-like/Quinoprotein amine dehydrogenase"/>
    <property type="match status" value="4"/>
</dbReference>
<evidence type="ECO:0000313" key="11">
    <source>
        <dbReference type="Proteomes" id="UP000515154"/>
    </source>
</evidence>
<dbReference type="SUPFAM" id="SSF50978">
    <property type="entry name" value="WD40 repeat-like"/>
    <property type="match status" value="2"/>
</dbReference>
<dbReference type="Proteomes" id="UP000515154">
    <property type="component" value="Linkage group LG14"/>
</dbReference>
<gene>
    <name evidence="12" type="primary">LOC115219339</name>
</gene>
<proteinExistence type="inferred from homology"/>
<evidence type="ECO:0000256" key="7">
    <source>
        <dbReference type="ARBA" id="ARBA00023273"/>
    </source>
</evidence>